<evidence type="ECO:0000256" key="9">
    <source>
        <dbReference type="ARBA" id="ARBA00023201"/>
    </source>
</evidence>
<keyword evidence="14" id="KW-1185">Reference proteome</keyword>
<evidence type="ECO:0000256" key="10">
    <source>
        <dbReference type="ARBA" id="ARBA00023303"/>
    </source>
</evidence>
<feature type="compositionally biased region" description="Polar residues" evidence="12">
    <location>
        <begin position="285"/>
        <end position="301"/>
    </location>
</feature>
<feature type="compositionally biased region" description="Polar residues" evidence="12">
    <location>
        <begin position="175"/>
        <end position="192"/>
    </location>
</feature>
<dbReference type="Proteomes" id="UP000694845">
    <property type="component" value="Unplaced"/>
</dbReference>
<dbReference type="GO" id="GO:0005886">
    <property type="term" value="C:plasma membrane"/>
    <property type="evidence" value="ECO:0007669"/>
    <property type="project" value="TreeGrafter"/>
</dbReference>
<feature type="compositionally biased region" description="Low complexity" evidence="12">
    <location>
        <begin position="336"/>
        <end position="351"/>
    </location>
</feature>
<name>A0A8B7ZN99_ACAPL</name>
<dbReference type="PROSITE" id="PS01206">
    <property type="entry name" value="ASC"/>
    <property type="match status" value="1"/>
</dbReference>
<evidence type="ECO:0000256" key="6">
    <source>
        <dbReference type="ARBA" id="ARBA00023053"/>
    </source>
</evidence>
<keyword evidence="8 13" id="KW-0472">Membrane</keyword>
<organism evidence="14 15">
    <name type="scientific">Acanthaster planci</name>
    <name type="common">Crown-of-thorns starfish</name>
    <dbReference type="NCBI Taxonomy" id="133434"/>
    <lineage>
        <taxon>Eukaryota</taxon>
        <taxon>Metazoa</taxon>
        <taxon>Echinodermata</taxon>
        <taxon>Eleutherozoa</taxon>
        <taxon>Asterozoa</taxon>
        <taxon>Asteroidea</taxon>
        <taxon>Valvatacea</taxon>
        <taxon>Valvatida</taxon>
        <taxon>Acanthasteridae</taxon>
        <taxon>Acanthaster</taxon>
    </lineage>
</organism>
<evidence type="ECO:0000256" key="5">
    <source>
        <dbReference type="ARBA" id="ARBA00022989"/>
    </source>
</evidence>
<dbReference type="GO" id="GO:0015280">
    <property type="term" value="F:ligand-gated sodium channel activity"/>
    <property type="evidence" value="ECO:0007669"/>
    <property type="project" value="TreeGrafter"/>
</dbReference>
<dbReference type="InterPro" id="IPR001873">
    <property type="entry name" value="ENaC"/>
</dbReference>
<dbReference type="AlphaFoldDB" id="A0A8B7ZN99"/>
<protein>
    <submittedName>
        <fullName evidence="15">Degenerin deg-1-like</fullName>
    </submittedName>
</protein>
<evidence type="ECO:0000256" key="12">
    <source>
        <dbReference type="SAM" id="MobiDB-lite"/>
    </source>
</evidence>
<dbReference type="OMA" id="ENDWRGF"/>
<feature type="compositionally biased region" description="Polar residues" evidence="12">
    <location>
        <begin position="310"/>
        <end position="335"/>
    </location>
</feature>
<keyword evidence="7 11" id="KW-0406">Ion transport</keyword>
<keyword evidence="9 11" id="KW-0739">Sodium transport</keyword>
<dbReference type="KEGG" id="aplc:110987991"/>
<comment type="similarity">
    <text evidence="11">Belongs to the amiloride-sensitive sodium channel (TC 1.A.6) family.</text>
</comment>
<evidence type="ECO:0000256" key="8">
    <source>
        <dbReference type="ARBA" id="ARBA00023136"/>
    </source>
</evidence>
<evidence type="ECO:0000256" key="1">
    <source>
        <dbReference type="ARBA" id="ARBA00004141"/>
    </source>
</evidence>
<dbReference type="Gene3D" id="2.60.470.10">
    <property type="entry name" value="Acid-sensing ion channels like domains"/>
    <property type="match status" value="1"/>
</dbReference>
<keyword evidence="2 11" id="KW-0813">Transport</keyword>
<keyword evidence="5 13" id="KW-1133">Transmembrane helix</keyword>
<evidence type="ECO:0000256" key="2">
    <source>
        <dbReference type="ARBA" id="ARBA00022448"/>
    </source>
</evidence>
<dbReference type="Pfam" id="PF00858">
    <property type="entry name" value="ASC"/>
    <property type="match status" value="2"/>
</dbReference>
<gene>
    <name evidence="15" type="primary">LOC110987991</name>
</gene>
<evidence type="ECO:0000313" key="14">
    <source>
        <dbReference type="Proteomes" id="UP000694845"/>
    </source>
</evidence>
<dbReference type="OrthoDB" id="6021021at2759"/>
<dbReference type="PRINTS" id="PR01078">
    <property type="entry name" value="AMINACHANNEL"/>
</dbReference>
<evidence type="ECO:0000256" key="7">
    <source>
        <dbReference type="ARBA" id="ARBA00023065"/>
    </source>
</evidence>
<sequence>MEYGTTVVEGQRLTRRVLVTGSLDYLQRTGEEDKLSKEKKRGALRQAVTTFADTTTAHGLPLIINGTYTVSRIAWSVIWLIAFGLAILQSTLLLVEYFQVRPLTTTIELITKTNLDFPAVTVCNMNRMRRSKLVGTRFEGLIAIDGGVQGEDYDYSWFFDWSSLEWFDRWDSRGEPSSSPDGNSLQDSSPVNSEPDDSTAGGIGSSESIPGVGGESDVTPQGSGGATVGGSSVDGTDGSDSVRGAGDDDDGMSSDTSTSGPSHVASNGEGDNPSTAGDSIDEMSSIDNESSLPGGSSNTPSHDVEKEEASSTAPPHSLNTHASTSSGIFPVTQVNSPDSSSSQTTTDPPGSETVAPGQERDSDGASSSFNPGEESDTSILDSERRRRSVSSRQERQRRTLSSSTEDFWWESDDFEYDSYYNWDGVTDENDWRGFYDRSTADDFSDLIDIANPTREELEVLGHQAQDFILQCTFDKRNCSYRDFRVFQNTDYGNCFTFNHGTGNSKVRTTSRFGAKYGLHVTLFIEQPEYLGIFSPESGVRLTVHGQRTMPLPEDNGITAAAGLATSVGMRQDFISRQPFPYGNCSDSFDTRFNVTAGDYDYSLSACTKFCLQSEMLSRCGCVTDILIYSALKCSYLNTTQQTCRRAVENLYEDNKLQSCKCFSACRETTFKLGVSSSRWPSERYEEHLYSRISATNEKAARLMQEVEQTRKNLVRLRVYFEELNYQSIIQTPKYSVETLLGSLGGLFGLFIGFSVITIFEVVLFLLKLLKIFFFWGQPCHRREIKPVIS</sequence>
<keyword evidence="6" id="KW-0915">Sodium</keyword>
<dbReference type="PANTHER" id="PTHR11690">
    <property type="entry name" value="AMILORIDE-SENSITIVE SODIUM CHANNEL-RELATED"/>
    <property type="match status" value="1"/>
</dbReference>
<evidence type="ECO:0000313" key="15">
    <source>
        <dbReference type="RefSeq" id="XP_022106909.1"/>
    </source>
</evidence>
<comment type="subcellular location">
    <subcellularLocation>
        <location evidence="1">Membrane</location>
        <topology evidence="1">Multi-pass membrane protein</topology>
    </subcellularLocation>
</comment>
<feature type="region of interest" description="Disordered" evidence="12">
    <location>
        <begin position="172"/>
        <end position="397"/>
    </location>
</feature>
<evidence type="ECO:0000256" key="13">
    <source>
        <dbReference type="SAM" id="Phobius"/>
    </source>
</evidence>
<feature type="transmembrane region" description="Helical" evidence="13">
    <location>
        <begin position="739"/>
        <end position="766"/>
    </location>
</feature>
<keyword evidence="10 11" id="KW-0407">Ion channel</keyword>
<evidence type="ECO:0000256" key="3">
    <source>
        <dbReference type="ARBA" id="ARBA00022461"/>
    </source>
</evidence>
<dbReference type="RefSeq" id="XP_022106909.1">
    <property type="nucleotide sequence ID" value="XM_022251217.1"/>
</dbReference>
<keyword evidence="4 11" id="KW-0812">Transmembrane</keyword>
<reference evidence="15" key="1">
    <citation type="submission" date="2025-08" db="UniProtKB">
        <authorList>
            <consortium name="RefSeq"/>
        </authorList>
    </citation>
    <scope>IDENTIFICATION</scope>
</reference>
<proteinExistence type="inferred from homology"/>
<keyword evidence="3 11" id="KW-0894">Sodium channel</keyword>
<feature type="transmembrane region" description="Helical" evidence="13">
    <location>
        <begin position="73"/>
        <end position="95"/>
    </location>
</feature>
<dbReference type="GeneID" id="110987991"/>
<dbReference type="PANTHER" id="PTHR11690:SF248">
    <property type="entry name" value="PICKPOCKET 17, ISOFORM A"/>
    <property type="match status" value="1"/>
</dbReference>
<feature type="compositionally biased region" description="Low complexity" evidence="12">
    <location>
        <begin position="253"/>
        <end position="262"/>
    </location>
</feature>
<dbReference type="InterPro" id="IPR020903">
    <property type="entry name" value="ENaC_CS"/>
</dbReference>
<evidence type="ECO:0000256" key="11">
    <source>
        <dbReference type="RuleBase" id="RU000679"/>
    </source>
</evidence>
<accession>A0A8B7ZN99</accession>
<evidence type="ECO:0000256" key="4">
    <source>
        <dbReference type="ARBA" id="ARBA00022692"/>
    </source>
</evidence>
<feature type="compositionally biased region" description="Low complexity" evidence="12">
    <location>
        <begin position="229"/>
        <end position="244"/>
    </location>
</feature>
<dbReference type="Gene3D" id="1.10.287.770">
    <property type="entry name" value="YojJ-like"/>
    <property type="match status" value="1"/>
</dbReference>